<dbReference type="InterPro" id="IPR051790">
    <property type="entry name" value="Cytochrome_c-biogenesis_DsbD"/>
</dbReference>
<dbReference type="EMBL" id="DTFV01000079">
    <property type="protein sequence ID" value="HGI30780.1"/>
    <property type="molecule type" value="Genomic_DNA"/>
</dbReference>
<dbReference type="PANTHER" id="PTHR31272">
    <property type="entry name" value="CYTOCHROME C-TYPE BIOGENESIS PROTEIN HI_1454-RELATED"/>
    <property type="match status" value="1"/>
</dbReference>
<feature type="transmembrane region" description="Helical" evidence="7">
    <location>
        <begin position="132"/>
        <end position="156"/>
    </location>
</feature>
<name>A0A7V4DEL8_9BACT</name>
<organism evidence="9">
    <name type="scientific">Candidatus Caldatribacterium californiense</name>
    <dbReference type="NCBI Taxonomy" id="1454726"/>
    <lineage>
        <taxon>Bacteria</taxon>
        <taxon>Pseudomonadati</taxon>
        <taxon>Atribacterota</taxon>
        <taxon>Atribacteria</taxon>
        <taxon>Atribacterales</taxon>
        <taxon>Candidatus Caldatribacteriaceae</taxon>
        <taxon>Candidatus Caldatribacterium</taxon>
    </lineage>
</organism>
<comment type="similarity">
    <text evidence="2">Belongs to the DsbD family.</text>
</comment>
<dbReference type="GO" id="GO:0016020">
    <property type="term" value="C:membrane"/>
    <property type="evidence" value="ECO:0007669"/>
    <property type="project" value="UniProtKB-SubCell"/>
</dbReference>
<evidence type="ECO:0000256" key="3">
    <source>
        <dbReference type="ARBA" id="ARBA00022692"/>
    </source>
</evidence>
<evidence type="ECO:0000256" key="5">
    <source>
        <dbReference type="ARBA" id="ARBA00022989"/>
    </source>
</evidence>
<gene>
    <name evidence="9" type="ORF">ENV30_05670</name>
</gene>
<reference evidence="9" key="1">
    <citation type="journal article" date="2020" name="mSystems">
        <title>Genome- and Community-Level Interaction Insights into Carbon Utilization and Element Cycling Functions of Hydrothermarchaeota in Hydrothermal Sediment.</title>
        <authorList>
            <person name="Zhou Z."/>
            <person name="Liu Y."/>
            <person name="Xu W."/>
            <person name="Pan J."/>
            <person name="Luo Z.H."/>
            <person name="Li M."/>
        </authorList>
    </citation>
    <scope>NUCLEOTIDE SEQUENCE [LARGE SCALE GENOMIC DNA]</scope>
    <source>
        <strain evidence="9">SpSt-747</strain>
    </source>
</reference>
<evidence type="ECO:0000256" key="6">
    <source>
        <dbReference type="ARBA" id="ARBA00023136"/>
    </source>
</evidence>
<dbReference type="Pfam" id="PF02683">
    <property type="entry name" value="DsbD_TM"/>
    <property type="match status" value="1"/>
</dbReference>
<comment type="caution">
    <text evidence="9">The sequence shown here is derived from an EMBL/GenBank/DDBJ whole genome shotgun (WGS) entry which is preliminary data.</text>
</comment>
<keyword evidence="6 7" id="KW-0472">Membrane</keyword>
<evidence type="ECO:0000256" key="7">
    <source>
        <dbReference type="SAM" id="Phobius"/>
    </source>
</evidence>
<dbReference type="InterPro" id="IPR003834">
    <property type="entry name" value="Cyt_c_assmbl_TM_dom"/>
</dbReference>
<keyword evidence="4" id="KW-0201">Cytochrome c-type biogenesis</keyword>
<keyword evidence="5 7" id="KW-1133">Transmembrane helix</keyword>
<evidence type="ECO:0000259" key="8">
    <source>
        <dbReference type="Pfam" id="PF02683"/>
    </source>
</evidence>
<sequence>MKTGEWCSVSQLNVLVSFGAGVLSFLSPCVLAIAPAYLGYVVGVEALERDRRATLFHTVFFVLGFVGVFVLLGIGASMLGGAFFRYRLWFTRIAGAVIVLFGFQVLGVVKIRALYAERRLRLETSFGVFRSLLLGVSFGLGWTPCVGPVLGSILLYVSALGRIWEGGLLLLVYALGLALPFLLLGAGWGWMTGVLRRLQKGGRIVELVSGILLISLGVMLVLGKIDVFLGLFGSFNPEAWLVE</sequence>
<feature type="transmembrane region" description="Helical" evidence="7">
    <location>
        <begin position="20"/>
        <end position="43"/>
    </location>
</feature>
<feature type="transmembrane region" description="Helical" evidence="7">
    <location>
        <begin position="168"/>
        <end position="190"/>
    </location>
</feature>
<evidence type="ECO:0000313" key="9">
    <source>
        <dbReference type="EMBL" id="HGI30780.1"/>
    </source>
</evidence>
<evidence type="ECO:0000256" key="2">
    <source>
        <dbReference type="ARBA" id="ARBA00006143"/>
    </source>
</evidence>
<proteinExistence type="inferred from homology"/>
<evidence type="ECO:0000256" key="4">
    <source>
        <dbReference type="ARBA" id="ARBA00022748"/>
    </source>
</evidence>
<evidence type="ECO:0000256" key="1">
    <source>
        <dbReference type="ARBA" id="ARBA00004141"/>
    </source>
</evidence>
<comment type="subcellular location">
    <subcellularLocation>
        <location evidence="1">Membrane</location>
        <topology evidence="1">Multi-pass membrane protein</topology>
    </subcellularLocation>
</comment>
<keyword evidence="3 7" id="KW-0812">Transmembrane</keyword>
<accession>A0A7V4DEL8</accession>
<protein>
    <submittedName>
        <fullName evidence="9">Cytochrome c biogenesis protein CcdA</fullName>
    </submittedName>
</protein>
<feature type="domain" description="Cytochrome C biogenesis protein transmembrane" evidence="8">
    <location>
        <begin position="13"/>
        <end position="220"/>
    </location>
</feature>
<feature type="transmembrane region" description="Helical" evidence="7">
    <location>
        <begin position="55"/>
        <end position="83"/>
    </location>
</feature>
<feature type="transmembrane region" description="Helical" evidence="7">
    <location>
        <begin position="211"/>
        <end position="235"/>
    </location>
</feature>
<dbReference type="AlphaFoldDB" id="A0A7V4DEL8"/>
<dbReference type="PANTHER" id="PTHR31272:SF4">
    <property type="entry name" value="CYTOCHROME C-TYPE BIOGENESIS PROTEIN HI_1454-RELATED"/>
    <property type="match status" value="1"/>
</dbReference>
<feature type="transmembrane region" description="Helical" evidence="7">
    <location>
        <begin position="89"/>
        <end position="111"/>
    </location>
</feature>
<dbReference type="GO" id="GO:0017004">
    <property type="term" value="P:cytochrome complex assembly"/>
    <property type="evidence" value="ECO:0007669"/>
    <property type="project" value="UniProtKB-KW"/>
</dbReference>